<evidence type="ECO:0000256" key="3">
    <source>
        <dbReference type="ARBA" id="ARBA00022989"/>
    </source>
</evidence>
<keyword evidence="2 6" id="KW-0812">Transmembrane</keyword>
<organism evidence="8 9">
    <name type="scientific">Isoptericola halotolerans</name>
    <dbReference type="NCBI Taxonomy" id="300560"/>
    <lineage>
        <taxon>Bacteria</taxon>
        <taxon>Bacillati</taxon>
        <taxon>Actinomycetota</taxon>
        <taxon>Actinomycetes</taxon>
        <taxon>Micrococcales</taxon>
        <taxon>Promicromonosporaceae</taxon>
        <taxon>Isoptericola</taxon>
    </lineage>
</organism>
<dbReference type="Proteomes" id="UP000757540">
    <property type="component" value="Unassembled WGS sequence"/>
</dbReference>
<keyword evidence="4 6" id="KW-0472">Membrane</keyword>
<accession>A0ABX2A2G3</accession>
<feature type="domain" description="TM2" evidence="7">
    <location>
        <begin position="59"/>
        <end position="105"/>
    </location>
</feature>
<comment type="caution">
    <text evidence="8">The sequence shown here is derived from an EMBL/GenBank/DDBJ whole genome shotgun (WGS) entry which is preliminary data.</text>
</comment>
<name>A0ABX2A2G3_9MICO</name>
<evidence type="ECO:0000256" key="1">
    <source>
        <dbReference type="ARBA" id="ARBA00004141"/>
    </source>
</evidence>
<keyword evidence="9" id="KW-1185">Reference proteome</keyword>
<dbReference type="EMBL" id="JABEZU010000001">
    <property type="protein sequence ID" value="NOV95791.1"/>
    <property type="molecule type" value="Genomic_DNA"/>
</dbReference>
<keyword evidence="3 6" id="KW-1133">Transmembrane helix</keyword>
<dbReference type="RefSeq" id="WP_171782057.1">
    <property type="nucleotide sequence ID" value="NZ_BAAAML010000002.1"/>
</dbReference>
<evidence type="ECO:0000256" key="2">
    <source>
        <dbReference type="ARBA" id="ARBA00022692"/>
    </source>
</evidence>
<proteinExistence type="predicted"/>
<evidence type="ECO:0000259" key="7">
    <source>
        <dbReference type="Pfam" id="PF05154"/>
    </source>
</evidence>
<protein>
    <submittedName>
        <fullName evidence="8">TM2 domain-containing membrane protein YozV</fullName>
    </submittedName>
</protein>
<evidence type="ECO:0000256" key="6">
    <source>
        <dbReference type="SAM" id="Phobius"/>
    </source>
</evidence>
<feature type="transmembrane region" description="Helical" evidence="6">
    <location>
        <begin position="87"/>
        <end position="112"/>
    </location>
</feature>
<evidence type="ECO:0000256" key="5">
    <source>
        <dbReference type="SAM" id="MobiDB-lite"/>
    </source>
</evidence>
<gene>
    <name evidence="8" type="ORF">HDG69_000344</name>
</gene>
<evidence type="ECO:0000313" key="8">
    <source>
        <dbReference type="EMBL" id="NOV95791.1"/>
    </source>
</evidence>
<dbReference type="Pfam" id="PF05154">
    <property type="entry name" value="TM2"/>
    <property type="match status" value="1"/>
</dbReference>
<sequence length="136" mass="14863">MSDQPQDPQQPGQPQPGQQPYAQQGQPYQQPYAQPGQQPYAQQPYAAYQQPYGYADPNAKSRIAAGLLGILLGTLGIHRFYLGYTGLGLTMLLISVLSFGFLSWAVAIWGLVEGILYLTDKTGSFSRDAKGVPLRD</sequence>
<comment type="subcellular location">
    <subcellularLocation>
        <location evidence="1">Membrane</location>
        <topology evidence="1">Multi-pass membrane protein</topology>
    </subcellularLocation>
</comment>
<dbReference type="InterPro" id="IPR007829">
    <property type="entry name" value="TM2"/>
</dbReference>
<feature type="region of interest" description="Disordered" evidence="5">
    <location>
        <begin position="1"/>
        <end position="40"/>
    </location>
</feature>
<feature type="transmembrane region" description="Helical" evidence="6">
    <location>
        <begin position="63"/>
        <end position="81"/>
    </location>
</feature>
<reference evidence="8 9" key="1">
    <citation type="submission" date="2020-05" db="EMBL/GenBank/DDBJ databases">
        <title>Genomic Encyclopedia of Type Strains, Phase III (KMG-III): the genomes of soil and plant-associated and newly described type strains.</title>
        <authorList>
            <person name="Whitman W."/>
        </authorList>
    </citation>
    <scope>NUCLEOTIDE SEQUENCE [LARGE SCALE GENOMIC DNA]</scope>
    <source>
        <strain evidence="8 9">KCTC 19046</strain>
    </source>
</reference>
<evidence type="ECO:0000313" key="9">
    <source>
        <dbReference type="Proteomes" id="UP000757540"/>
    </source>
</evidence>
<evidence type="ECO:0000256" key="4">
    <source>
        <dbReference type="ARBA" id="ARBA00023136"/>
    </source>
</evidence>